<dbReference type="PANTHER" id="PTHR21310">
    <property type="entry name" value="AMINOGLYCOSIDE PHOSPHOTRANSFERASE-RELATED-RELATED"/>
    <property type="match status" value="1"/>
</dbReference>
<dbReference type="NCBIfam" id="NF000240">
    <property type="entry name" value="macrolide_MphC"/>
    <property type="match status" value="1"/>
</dbReference>
<name>A0A2T4PR37_9STAP</name>
<dbReference type="InterPro" id="IPR051678">
    <property type="entry name" value="AGP_Transferase"/>
</dbReference>
<dbReference type="Gene3D" id="3.90.1200.10">
    <property type="match status" value="1"/>
</dbReference>
<reference evidence="2 3" key="1">
    <citation type="journal article" date="2016" name="Front. Microbiol.">
        <title>Comprehensive Phylogenetic Analysis of Bovine Non-aureus Staphylococci Species Based on Whole-Genome Sequencing.</title>
        <authorList>
            <person name="Naushad S."/>
            <person name="Barkema H.W."/>
            <person name="Luby C."/>
            <person name="Condas L.A."/>
            <person name="Nobrega D.B."/>
            <person name="Carson D.A."/>
            <person name="De Buck J."/>
        </authorList>
    </citation>
    <scope>NUCLEOTIDE SEQUENCE [LARGE SCALE GENOMIC DNA]</scope>
    <source>
        <strain evidence="2 3">SNUC 2204</strain>
    </source>
</reference>
<organism evidence="2 3">
    <name type="scientific">Mammaliicoccus vitulinus</name>
    <dbReference type="NCBI Taxonomy" id="71237"/>
    <lineage>
        <taxon>Bacteria</taxon>
        <taxon>Bacillati</taxon>
        <taxon>Bacillota</taxon>
        <taxon>Bacilli</taxon>
        <taxon>Bacillales</taxon>
        <taxon>Staphylococcaceae</taxon>
        <taxon>Mammaliicoccus</taxon>
    </lineage>
</organism>
<dbReference type="Pfam" id="PF01636">
    <property type="entry name" value="APH"/>
    <property type="match status" value="1"/>
</dbReference>
<dbReference type="PANTHER" id="PTHR21310:SF15">
    <property type="entry name" value="AMINOGLYCOSIDE PHOSPHOTRANSFERASE DOMAIN-CONTAINING PROTEIN"/>
    <property type="match status" value="1"/>
</dbReference>
<dbReference type="AlphaFoldDB" id="A0A2T4PR37"/>
<dbReference type="Gene3D" id="3.30.200.20">
    <property type="entry name" value="Phosphorylase Kinase, domain 1"/>
    <property type="match status" value="1"/>
</dbReference>
<comment type="caution">
    <text evidence="2">The sequence shown here is derived from an EMBL/GenBank/DDBJ whole genome shotgun (WGS) entry which is preliminary data.</text>
</comment>
<evidence type="ECO:0000259" key="1">
    <source>
        <dbReference type="Pfam" id="PF01636"/>
    </source>
</evidence>
<dbReference type="CDD" id="cd05152">
    <property type="entry name" value="MPH2"/>
    <property type="match status" value="1"/>
</dbReference>
<dbReference type="STRING" id="1167632.GCA_000286335_00515"/>
<feature type="domain" description="Aminoglycoside phosphotransferase" evidence="1">
    <location>
        <begin position="22"/>
        <end position="263"/>
    </location>
</feature>
<dbReference type="RefSeq" id="WP_107557249.1">
    <property type="nucleotide sequence ID" value="NZ_PZFK01000028.1"/>
</dbReference>
<evidence type="ECO:0000313" key="3">
    <source>
        <dbReference type="Proteomes" id="UP000241209"/>
    </source>
</evidence>
<dbReference type="EMBL" id="PZFK01000028">
    <property type="protein sequence ID" value="PTI28445.1"/>
    <property type="molecule type" value="Genomic_DNA"/>
</dbReference>
<proteinExistence type="predicted"/>
<protein>
    <submittedName>
        <fullName evidence="2">Mph(C) family macrolide 2'-phosphotransferase</fullName>
    </submittedName>
</protein>
<accession>A0A2T4PR37</accession>
<keyword evidence="2" id="KW-0808">Transferase</keyword>
<dbReference type="Proteomes" id="UP000241209">
    <property type="component" value="Unassembled WGS sequence"/>
</dbReference>
<dbReference type="GO" id="GO:0016740">
    <property type="term" value="F:transferase activity"/>
    <property type="evidence" value="ECO:0007669"/>
    <property type="project" value="UniProtKB-KW"/>
</dbReference>
<gene>
    <name evidence="2" type="primary">mph(C)</name>
    <name evidence="2" type="ORF">BU072_11365</name>
</gene>
<sequence>MTQHNKIVKIAAQYGLNIQPETITLNDSGLDFQVAFAKDDHDKDWVLRIPRRSDVYQRTQSEKQTVDFLQEHVSFEVPKWKVHEADLIAYPKLTGVAAATIDPQIQNYVWEIEHKPVPDNFVNTLAEVLVDLHSIPEENITAQHIKTKSIQHIRNDFQQRMEKVKATYGVSEEIWNRWQQWIETDELWPEYATMIHGDLHPGHIMVDYDANVTGLIDWTEATHSDPSMDFMGHHRVFGEEGLEQLIAAYKSAGGHTWPRMKEHIIELNAVFPLFIAEFAIESGEFAYEKMAKKELGVEE</sequence>
<dbReference type="InterPro" id="IPR002575">
    <property type="entry name" value="Aminoglycoside_PTrfase"/>
</dbReference>
<dbReference type="SUPFAM" id="SSF56112">
    <property type="entry name" value="Protein kinase-like (PK-like)"/>
    <property type="match status" value="1"/>
</dbReference>
<dbReference type="InterPro" id="IPR011009">
    <property type="entry name" value="Kinase-like_dom_sf"/>
</dbReference>
<evidence type="ECO:0000313" key="2">
    <source>
        <dbReference type="EMBL" id="PTI28445.1"/>
    </source>
</evidence>